<dbReference type="RefSeq" id="WP_214172608.1">
    <property type="nucleotide sequence ID" value="NZ_JAHCVJ010000007.1"/>
</dbReference>
<evidence type="ECO:0000313" key="13">
    <source>
        <dbReference type="EMBL" id="MBT0665840.1"/>
    </source>
</evidence>
<dbReference type="AlphaFoldDB" id="A0AAW4L8F9"/>
<proteinExistence type="predicted"/>
<dbReference type="Proteomes" id="UP000811899">
    <property type="component" value="Unassembled WGS sequence"/>
</dbReference>
<evidence type="ECO:0000256" key="4">
    <source>
        <dbReference type="ARBA" id="ARBA00011233"/>
    </source>
</evidence>
<comment type="pathway">
    <text evidence="3">Cofactor biosynthesis; riboflavin biosynthesis; riboflavin from 2-hydroxy-3-oxobutyl phosphate and 5-amino-6-(D-ribitylamino)uracil: step 2/2.</text>
</comment>
<keyword evidence="7" id="KW-0686">Riboflavin biosynthesis</keyword>
<evidence type="ECO:0000256" key="9">
    <source>
        <dbReference type="ARBA" id="ARBA00022737"/>
    </source>
</evidence>
<dbReference type="PROSITE" id="PS51177">
    <property type="entry name" value="LUMAZINE_BIND"/>
    <property type="match status" value="2"/>
</dbReference>
<feature type="repeat" description="Lumazine-binding" evidence="11">
    <location>
        <begin position="97"/>
        <end position="193"/>
    </location>
</feature>
<evidence type="ECO:0000259" key="12">
    <source>
        <dbReference type="PROSITE" id="PS51177"/>
    </source>
</evidence>
<keyword evidence="9" id="KW-0677">Repeat</keyword>
<dbReference type="FunFam" id="2.40.30.20:FF:000004">
    <property type="entry name" value="Riboflavin synthase, alpha subunit"/>
    <property type="match status" value="1"/>
</dbReference>
<dbReference type="InterPro" id="IPR026017">
    <property type="entry name" value="Lumazine-bd_dom"/>
</dbReference>
<evidence type="ECO:0000256" key="7">
    <source>
        <dbReference type="ARBA" id="ARBA00022619"/>
    </source>
</evidence>
<dbReference type="NCBIfam" id="NF006767">
    <property type="entry name" value="PRK09289.1"/>
    <property type="match status" value="1"/>
</dbReference>
<comment type="catalytic activity">
    <reaction evidence="1">
        <text>2 6,7-dimethyl-8-(1-D-ribityl)lumazine + H(+) = 5-amino-6-(D-ribitylamino)uracil + riboflavin</text>
        <dbReference type="Rhea" id="RHEA:20772"/>
        <dbReference type="ChEBI" id="CHEBI:15378"/>
        <dbReference type="ChEBI" id="CHEBI:15934"/>
        <dbReference type="ChEBI" id="CHEBI:57986"/>
        <dbReference type="ChEBI" id="CHEBI:58201"/>
        <dbReference type="EC" id="2.5.1.9"/>
    </reaction>
</comment>
<organism evidence="13 14">
    <name type="scientific">Geoanaerobacter pelophilus</name>
    <dbReference type="NCBI Taxonomy" id="60036"/>
    <lineage>
        <taxon>Bacteria</taxon>
        <taxon>Pseudomonadati</taxon>
        <taxon>Thermodesulfobacteriota</taxon>
        <taxon>Desulfuromonadia</taxon>
        <taxon>Geobacterales</taxon>
        <taxon>Geobacteraceae</taxon>
        <taxon>Geoanaerobacter</taxon>
    </lineage>
</organism>
<protein>
    <recommendedName>
        <fullName evidence="6 10">Riboflavin synthase</fullName>
        <ecNumber evidence="5 10">2.5.1.9</ecNumber>
    </recommendedName>
</protein>
<dbReference type="GO" id="GO:0004746">
    <property type="term" value="F:riboflavin synthase activity"/>
    <property type="evidence" value="ECO:0007669"/>
    <property type="project" value="UniProtKB-UniRule"/>
</dbReference>
<reference evidence="13 14" key="1">
    <citation type="submission" date="2021-05" db="EMBL/GenBank/DDBJ databases">
        <title>The draft genome of Geobacter pelophilus DSM 12255.</title>
        <authorList>
            <person name="Xu Z."/>
            <person name="Masuda Y."/>
            <person name="Itoh H."/>
            <person name="Senoo K."/>
        </authorList>
    </citation>
    <scope>NUCLEOTIDE SEQUENCE [LARGE SCALE GENOMIC DNA]</scope>
    <source>
        <strain evidence="13 14">DSM 12255</strain>
    </source>
</reference>
<dbReference type="FunFam" id="2.40.30.20:FF:000003">
    <property type="entry name" value="Riboflavin synthase, alpha subunit"/>
    <property type="match status" value="1"/>
</dbReference>
<evidence type="ECO:0000256" key="11">
    <source>
        <dbReference type="PROSITE-ProRule" id="PRU00524"/>
    </source>
</evidence>
<feature type="domain" description="Lumazine-binding" evidence="12">
    <location>
        <begin position="97"/>
        <end position="193"/>
    </location>
</feature>
<dbReference type="InterPro" id="IPR017938">
    <property type="entry name" value="Riboflavin_synthase-like_b-brl"/>
</dbReference>
<dbReference type="CDD" id="cd00402">
    <property type="entry name" value="Riboflavin_synthase_like"/>
    <property type="match status" value="1"/>
</dbReference>
<name>A0AAW4L8F9_9BACT</name>
<dbReference type="NCBIfam" id="NF009566">
    <property type="entry name" value="PRK13020.1"/>
    <property type="match status" value="1"/>
</dbReference>
<comment type="function">
    <text evidence="2">Catalyzes the dismutation of two molecules of 6,7-dimethyl-8-ribityllumazine, resulting in the formation of riboflavin and 5-amino-6-(D-ribitylamino)uracil.</text>
</comment>
<dbReference type="InterPro" id="IPR001783">
    <property type="entry name" value="Lumazine-bd"/>
</dbReference>
<evidence type="ECO:0000313" key="14">
    <source>
        <dbReference type="Proteomes" id="UP000811899"/>
    </source>
</evidence>
<evidence type="ECO:0000256" key="10">
    <source>
        <dbReference type="NCBIfam" id="TIGR00187"/>
    </source>
</evidence>
<dbReference type="Pfam" id="PF00677">
    <property type="entry name" value="Lum_binding"/>
    <property type="match status" value="2"/>
</dbReference>
<feature type="domain" description="Lumazine-binding" evidence="12">
    <location>
        <begin position="1"/>
        <end position="96"/>
    </location>
</feature>
<keyword evidence="14" id="KW-1185">Reference proteome</keyword>
<dbReference type="PIRSF" id="PIRSF000498">
    <property type="entry name" value="Riboflavin_syn_A"/>
    <property type="match status" value="1"/>
</dbReference>
<keyword evidence="8 13" id="KW-0808">Transferase</keyword>
<sequence>MFTGLIEDVGRVARLEKHGAAAALEVATALPLAEIAIGDSVAINGVCLTVVTKGDGTVSFDVSPESLRAAGFDRLKPGSAVNLERALRLSDRLGGHLVSGHVDCTALVSGRKEISGNHVFDFRLPAEYCRYLVAKGSVTIDGVSLTVNEVERERFSVNIIPHTAQATTLHLRRPGDQVNIEVDILAKYVERLLTGKGGSGGGLSLEALAQAGFL</sequence>
<evidence type="ECO:0000256" key="2">
    <source>
        <dbReference type="ARBA" id="ARBA00002803"/>
    </source>
</evidence>
<accession>A0AAW4L8F9</accession>
<feature type="repeat" description="Lumazine-binding" evidence="11">
    <location>
        <begin position="1"/>
        <end position="96"/>
    </location>
</feature>
<comment type="caution">
    <text evidence="13">The sequence shown here is derived from an EMBL/GenBank/DDBJ whole genome shotgun (WGS) entry which is preliminary data.</text>
</comment>
<evidence type="ECO:0000256" key="5">
    <source>
        <dbReference type="ARBA" id="ARBA00012827"/>
    </source>
</evidence>
<dbReference type="SUPFAM" id="SSF63380">
    <property type="entry name" value="Riboflavin synthase domain-like"/>
    <property type="match status" value="2"/>
</dbReference>
<evidence type="ECO:0000256" key="3">
    <source>
        <dbReference type="ARBA" id="ARBA00004887"/>
    </source>
</evidence>
<dbReference type="GO" id="GO:0009231">
    <property type="term" value="P:riboflavin biosynthetic process"/>
    <property type="evidence" value="ECO:0007669"/>
    <property type="project" value="UniProtKB-KW"/>
</dbReference>
<gene>
    <name evidence="13" type="ORF">KI809_16135</name>
</gene>
<dbReference type="PANTHER" id="PTHR21098">
    <property type="entry name" value="RIBOFLAVIN SYNTHASE ALPHA CHAIN"/>
    <property type="match status" value="1"/>
</dbReference>
<dbReference type="PANTHER" id="PTHR21098:SF12">
    <property type="entry name" value="RIBOFLAVIN SYNTHASE"/>
    <property type="match status" value="1"/>
</dbReference>
<evidence type="ECO:0000256" key="1">
    <source>
        <dbReference type="ARBA" id="ARBA00000968"/>
    </source>
</evidence>
<dbReference type="InterPro" id="IPR023366">
    <property type="entry name" value="ATP_synth_asu-like_sf"/>
</dbReference>
<dbReference type="NCBIfam" id="TIGR00187">
    <property type="entry name" value="ribE"/>
    <property type="match status" value="1"/>
</dbReference>
<dbReference type="EMBL" id="JAHCVJ010000007">
    <property type="protein sequence ID" value="MBT0665840.1"/>
    <property type="molecule type" value="Genomic_DNA"/>
</dbReference>
<evidence type="ECO:0000256" key="8">
    <source>
        <dbReference type="ARBA" id="ARBA00022679"/>
    </source>
</evidence>
<dbReference type="Gene3D" id="2.40.30.20">
    <property type="match status" value="2"/>
</dbReference>
<comment type="subunit">
    <text evidence="4">Homotrimer.</text>
</comment>
<evidence type="ECO:0000256" key="6">
    <source>
        <dbReference type="ARBA" id="ARBA00013950"/>
    </source>
</evidence>
<dbReference type="EC" id="2.5.1.9" evidence="5 10"/>